<dbReference type="RefSeq" id="WP_130600761.1">
    <property type="nucleotide sequence ID" value="NZ_CP036200.1"/>
</dbReference>
<dbReference type="InterPro" id="IPR054337">
    <property type="entry name" value="Mtrc-MtrF-like_dom_II/IV"/>
</dbReference>
<dbReference type="OrthoDB" id="9146465at2"/>
<reference evidence="4 5" key="1">
    <citation type="submission" date="2019-02" db="EMBL/GenBank/DDBJ databases">
        <title>Shewanella sp. D4-2 isolated from Dokdo Island.</title>
        <authorList>
            <person name="Baek K."/>
        </authorList>
    </citation>
    <scope>NUCLEOTIDE SEQUENCE [LARGE SCALE GENOMIC DNA]</scope>
    <source>
        <strain evidence="4 5">D4-2</strain>
    </source>
</reference>
<proteinExistence type="predicted"/>
<protein>
    <recommendedName>
        <fullName evidence="3">Outer membrane cytochrome MtrC/MtrF-like domain-containing protein</fullName>
    </recommendedName>
</protein>
<feature type="compositionally biased region" description="Basic and acidic residues" evidence="2">
    <location>
        <begin position="91"/>
        <end position="101"/>
    </location>
</feature>
<dbReference type="AlphaFoldDB" id="A0A411PJE3"/>
<dbReference type="InterPro" id="IPR051829">
    <property type="entry name" value="Multiheme_Cytochr_ET"/>
</dbReference>
<dbReference type="PANTHER" id="PTHR35038">
    <property type="entry name" value="DISSIMILATORY SULFITE REDUCTASE SIRA"/>
    <property type="match status" value="1"/>
</dbReference>
<gene>
    <name evidence="4" type="ORF">EXU30_13205</name>
</gene>
<dbReference type="InterPro" id="IPR036280">
    <property type="entry name" value="Multihaem_cyt_sf"/>
</dbReference>
<dbReference type="PANTHER" id="PTHR35038:SF8">
    <property type="entry name" value="C-TYPE POLYHEME CYTOCHROME OMCC"/>
    <property type="match status" value="1"/>
</dbReference>
<dbReference type="EMBL" id="CP036200">
    <property type="protein sequence ID" value="QBF83542.1"/>
    <property type="molecule type" value="Genomic_DNA"/>
</dbReference>
<dbReference type="Gene3D" id="3.90.10.10">
    <property type="entry name" value="Cytochrome C3"/>
    <property type="match status" value="1"/>
</dbReference>
<evidence type="ECO:0000313" key="4">
    <source>
        <dbReference type="EMBL" id="QBF83542.1"/>
    </source>
</evidence>
<keyword evidence="5" id="KW-1185">Reference proteome</keyword>
<name>A0A411PJE3_9GAMM</name>
<evidence type="ECO:0000256" key="1">
    <source>
        <dbReference type="ARBA" id="ARBA00022729"/>
    </source>
</evidence>
<feature type="domain" description="Outer membrane cytochrome MtrC/MtrF-like" evidence="3">
    <location>
        <begin position="437"/>
        <end position="610"/>
    </location>
</feature>
<sequence length="615" mass="66448">MREFNKCKVAFVIASAMAIVGCSGEDGKDGITPPPPSSGTSLETSINMISHSLDEGMATFEFEVTNEDDKLVSGLQKANVEIAELTEKGIARSRDDFEGERAGGNASESTAGASLTEIETGRYEFIAPMENINAATEGIIRLAVGGSEAIAKSRYTIVAKSENVHTTTTETCQGCHVDFHASDIKHSSYTAINADGETDLVAGCLVCHNNVERDHGGYARNTMQKLGHINHQKFEKDFTPTNCYTCHAEPVINTSIAGNGCSDCHTSEVSDNAMAMMASGEFDAREFHAKSLHIGLDERITIRAEHTTELSAIYMNIEGEYCTDLSLFKGEELLDIEALYADGTLSYASTYIHGYHNESLVGRESRTYNESYKGDGTKTFCHPVLDLNTPQIMASSRLTFKGGNWVDEDGKHGVSFTAYSPVSSLSDLGNVMDYDRRHSVTADSCTTCHNNETNYHKNGSYAEGGLDCVACHNNGQDRSAKNSAPGFGPMIHSMHWGVGSSAVTGEPNSATELAAENCVACHADGIELEAIPDQYIRAKAFHNGDNTKMASPIMANCVACHDSAQAINHMEQNGGEIDAEVTPDWYTQPTGESCVTCHAEGKSFGIDKFHVFDRD</sequence>
<feature type="region of interest" description="Disordered" evidence="2">
    <location>
        <begin position="91"/>
        <end position="112"/>
    </location>
</feature>
<dbReference type="SUPFAM" id="SSF48695">
    <property type="entry name" value="Multiheme cytochromes"/>
    <property type="match status" value="1"/>
</dbReference>
<dbReference type="KEGG" id="smai:EXU30_13205"/>
<dbReference type="Proteomes" id="UP000291106">
    <property type="component" value="Chromosome"/>
</dbReference>
<keyword evidence="1" id="KW-0732">Signal</keyword>
<evidence type="ECO:0000259" key="3">
    <source>
        <dbReference type="Pfam" id="PF22113"/>
    </source>
</evidence>
<accession>A0A411PJE3</accession>
<evidence type="ECO:0000313" key="5">
    <source>
        <dbReference type="Proteomes" id="UP000291106"/>
    </source>
</evidence>
<dbReference type="Pfam" id="PF22113">
    <property type="entry name" value="Mtrc-MtrF_II-IV_dom"/>
    <property type="match status" value="1"/>
</dbReference>
<dbReference type="PROSITE" id="PS51257">
    <property type="entry name" value="PROKAR_LIPOPROTEIN"/>
    <property type="match status" value="1"/>
</dbReference>
<organism evidence="4 5">
    <name type="scientific">Shewanella maritima</name>
    <dbReference type="NCBI Taxonomy" id="2520507"/>
    <lineage>
        <taxon>Bacteria</taxon>
        <taxon>Pseudomonadati</taxon>
        <taxon>Pseudomonadota</taxon>
        <taxon>Gammaproteobacteria</taxon>
        <taxon>Alteromonadales</taxon>
        <taxon>Shewanellaceae</taxon>
        <taxon>Shewanella</taxon>
    </lineage>
</organism>
<evidence type="ECO:0000256" key="2">
    <source>
        <dbReference type="SAM" id="MobiDB-lite"/>
    </source>
</evidence>